<comment type="caution">
    <text evidence="1">The sequence shown here is derived from an EMBL/GenBank/DDBJ whole genome shotgun (WGS) entry which is preliminary data.</text>
</comment>
<organism evidence="1 2">
    <name type="scientific">Candidatus Uhrbacteria bacterium CG10_big_fil_rev_8_21_14_0_10_48_11</name>
    <dbReference type="NCBI Taxonomy" id="1975037"/>
    <lineage>
        <taxon>Bacteria</taxon>
        <taxon>Candidatus Uhriibacteriota</taxon>
    </lineage>
</organism>
<name>A0A2M8LE15_9BACT</name>
<dbReference type="EMBL" id="PFET01000012">
    <property type="protein sequence ID" value="PJE75690.1"/>
    <property type="molecule type" value="Genomic_DNA"/>
</dbReference>
<sequence length="292" mass="32862">MQERESAKCIQPEEITPNARTIVAPRLREAIEREGIVAGGKTFSEEEIDAMKEELFALQASADEGHKNPYHNEGHGRDVDKRFETLLATFDLPNWQRAAYRLIPATHDLYHSGEMKRVADDGLSNEEIAAVAGDGFAEEKGFSPYQRAILYGGNIGSTFGNPEVHPETTIEKVFALADVGGFTKTWDDWIEESGNVLAEQSAEKHITSPKEWLNSQQAFIEYCEGLLDDVRKETLGNNRMITVLSNWGRHLEEKKRTVETLLGLAAKEDGSETKHQRWSAVKEYILPFLNKN</sequence>
<proteinExistence type="predicted"/>
<protein>
    <submittedName>
        <fullName evidence="1">Uncharacterized protein</fullName>
    </submittedName>
</protein>
<accession>A0A2M8LE15</accession>
<dbReference type="Proteomes" id="UP000231152">
    <property type="component" value="Unassembled WGS sequence"/>
</dbReference>
<gene>
    <name evidence="1" type="ORF">COV04_03775</name>
</gene>
<evidence type="ECO:0000313" key="1">
    <source>
        <dbReference type="EMBL" id="PJE75690.1"/>
    </source>
</evidence>
<reference evidence="1 2" key="1">
    <citation type="submission" date="2017-09" db="EMBL/GenBank/DDBJ databases">
        <title>Depth-based differentiation of microbial function through sediment-hosted aquifers and enrichment of novel symbionts in the deep terrestrial subsurface.</title>
        <authorList>
            <person name="Probst A.J."/>
            <person name="Ladd B."/>
            <person name="Jarett J.K."/>
            <person name="Geller-Mcgrath D.E."/>
            <person name="Sieber C.M."/>
            <person name="Emerson J.B."/>
            <person name="Anantharaman K."/>
            <person name="Thomas B.C."/>
            <person name="Malmstrom R."/>
            <person name="Stieglmeier M."/>
            <person name="Klingl A."/>
            <person name="Woyke T."/>
            <person name="Ryan C.M."/>
            <person name="Banfield J.F."/>
        </authorList>
    </citation>
    <scope>NUCLEOTIDE SEQUENCE [LARGE SCALE GENOMIC DNA]</scope>
    <source>
        <strain evidence="1">CG10_big_fil_rev_8_21_14_0_10_48_11</strain>
    </source>
</reference>
<dbReference type="AlphaFoldDB" id="A0A2M8LE15"/>
<evidence type="ECO:0000313" key="2">
    <source>
        <dbReference type="Proteomes" id="UP000231152"/>
    </source>
</evidence>